<dbReference type="InterPro" id="IPR018040">
    <property type="entry name" value="Pectinesterase_Tyr_AS"/>
</dbReference>
<evidence type="ECO:0000256" key="3">
    <source>
        <dbReference type="ARBA" id="ARBA00008891"/>
    </source>
</evidence>
<keyword evidence="9" id="KW-0961">Cell wall biogenesis/degradation</keyword>
<sequence length="419" mass="46973">MELLHRFAVFLVLFMGFGYGSARRQQSALWRGGGAAMTKYETIVVDQSGNGNYSSIQAAIDAIPSNNMQWICVYVKEGTYKFVVFLVLFMGFGYGSARRPQSALWRGGGAAMTKYETIVVDQSGNGNYSSIQAAIDAIPSNNMQWICVYVKEGTYNEQVKIPMDKPMIYLKGAGKRNTNVVWGSYDAIDQTATFNCEADEIVVKSMTFINSYNYPCNNKMRKPALAAKIIGDRSAFYRVGFMGFQDTLWDARGRHYFKLCSIRGAVDFIMGSGQSIYERCTVSVIAGCLEPGQPGFITAQSRENPNHPNGFIFKDCKVVGNGTTYLGRPWRGFARVLFYNSTLTNVVVPEGWIVYGIYVESMDDLAFAEYACRGEGAKISGRTYWEKNMSKDEIRRLTSMSYIDEEGWMKNQPFNMLSS</sequence>
<protein>
    <recommendedName>
        <fullName evidence="4 9">Pectinesterase</fullName>
        <ecNumber evidence="4 9">3.1.1.11</ecNumber>
    </recommendedName>
</protein>
<evidence type="ECO:0000256" key="4">
    <source>
        <dbReference type="ARBA" id="ARBA00013229"/>
    </source>
</evidence>
<evidence type="ECO:0000313" key="12">
    <source>
        <dbReference type="EMBL" id="GJT40613.1"/>
    </source>
</evidence>
<evidence type="ECO:0000256" key="1">
    <source>
        <dbReference type="ARBA" id="ARBA00004191"/>
    </source>
</evidence>
<keyword evidence="10" id="KW-0472">Membrane</keyword>
<evidence type="ECO:0000256" key="2">
    <source>
        <dbReference type="ARBA" id="ARBA00005184"/>
    </source>
</evidence>
<reference evidence="12" key="1">
    <citation type="journal article" date="2022" name="Int. J. Mol. Sci.">
        <title>Draft Genome of Tanacetum Coccineum: Genomic Comparison of Closely Related Tanacetum-Family Plants.</title>
        <authorList>
            <person name="Yamashiro T."/>
            <person name="Shiraishi A."/>
            <person name="Nakayama K."/>
            <person name="Satake H."/>
        </authorList>
    </citation>
    <scope>NUCLEOTIDE SEQUENCE</scope>
</reference>
<dbReference type="InterPro" id="IPR011050">
    <property type="entry name" value="Pectin_lyase_fold/virulence"/>
</dbReference>
<proteinExistence type="inferred from homology"/>
<evidence type="ECO:0000256" key="6">
    <source>
        <dbReference type="ARBA" id="ARBA00022801"/>
    </source>
</evidence>
<evidence type="ECO:0000256" key="8">
    <source>
        <dbReference type="ARBA" id="ARBA00047928"/>
    </source>
</evidence>
<keyword evidence="9" id="KW-0732">Signal</keyword>
<keyword evidence="10" id="KW-0812">Transmembrane</keyword>
<dbReference type="PROSITE" id="PS00800">
    <property type="entry name" value="PECTINESTERASE_1"/>
    <property type="match status" value="1"/>
</dbReference>
<keyword evidence="6 9" id="KW-0378">Hydrolase</keyword>
<feature type="domain" description="Pectinesterase catalytic" evidence="11">
    <location>
        <begin position="118"/>
        <end position="405"/>
    </location>
</feature>
<dbReference type="InterPro" id="IPR000070">
    <property type="entry name" value="Pectinesterase_cat"/>
</dbReference>
<feature type="signal peptide" evidence="9">
    <location>
        <begin position="1"/>
        <end position="22"/>
    </location>
</feature>
<dbReference type="Pfam" id="PF01095">
    <property type="entry name" value="Pectinesterase"/>
    <property type="match status" value="1"/>
</dbReference>
<comment type="pathway">
    <text evidence="2 9">Glycan metabolism; pectin degradation; 2-dehydro-3-deoxy-D-gluconate from pectin: step 1/5.</text>
</comment>
<comment type="catalytic activity">
    <reaction evidence="8 9">
        <text>[(1-&gt;4)-alpha-D-galacturonosyl methyl ester](n) + n H2O = [(1-&gt;4)-alpha-D-galacturonosyl](n) + n methanol + n H(+)</text>
        <dbReference type="Rhea" id="RHEA:22380"/>
        <dbReference type="Rhea" id="RHEA-COMP:14570"/>
        <dbReference type="Rhea" id="RHEA-COMP:14573"/>
        <dbReference type="ChEBI" id="CHEBI:15377"/>
        <dbReference type="ChEBI" id="CHEBI:15378"/>
        <dbReference type="ChEBI" id="CHEBI:17790"/>
        <dbReference type="ChEBI" id="CHEBI:140522"/>
        <dbReference type="ChEBI" id="CHEBI:140523"/>
        <dbReference type="EC" id="3.1.1.11"/>
    </reaction>
</comment>
<feature type="transmembrane region" description="Helical" evidence="10">
    <location>
        <begin position="78"/>
        <end position="97"/>
    </location>
</feature>
<dbReference type="SUPFAM" id="SSF51126">
    <property type="entry name" value="Pectin lyase-like"/>
    <property type="match status" value="2"/>
</dbReference>
<gene>
    <name evidence="12" type="ORF">Tco_0940478</name>
</gene>
<dbReference type="PANTHER" id="PTHR31321:SF76">
    <property type="entry name" value="PECTINESTERASE 10-RELATED"/>
    <property type="match status" value="1"/>
</dbReference>
<keyword evidence="7 9" id="KW-0063">Aspartyl esterase</keyword>
<dbReference type="EC" id="3.1.1.11" evidence="4 9"/>
<dbReference type="InterPro" id="IPR012334">
    <property type="entry name" value="Pectin_lyas_fold"/>
</dbReference>
<evidence type="ECO:0000256" key="7">
    <source>
        <dbReference type="ARBA" id="ARBA00023085"/>
    </source>
</evidence>
<evidence type="ECO:0000256" key="10">
    <source>
        <dbReference type="SAM" id="Phobius"/>
    </source>
</evidence>
<accession>A0ABQ5DP07</accession>
<evidence type="ECO:0000256" key="5">
    <source>
        <dbReference type="ARBA" id="ARBA00022512"/>
    </source>
</evidence>
<keyword evidence="5 9" id="KW-0134">Cell wall</keyword>
<evidence type="ECO:0000259" key="11">
    <source>
        <dbReference type="Pfam" id="PF01095"/>
    </source>
</evidence>
<evidence type="ECO:0000313" key="13">
    <source>
        <dbReference type="Proteomes" id="UP001151760"/>
    </source>
</evidence>
<keyword evidence="10" id="KW-1133">Transmembrane helix</keyword>
<feature type="chain" id="PRO_5044984721" description="Pectinesterase" evidence="9">
    <location>
        <begin position="23"/>
        <end position="419"/>
    </location>
</feature>
<comment type="subcellular location">
    <subcellularLocation>
        <location evidence="1 9">Secreted</location>
        <location evidence="1 9">Cell wall</location>
    </subcellularLocation>
</comment>
<comment type="caution">
    <text evidence="12">The sequence shown here is derived from an EMBL/GenBank/DDBJ whole genome shotgun (WGS) entry which is preliminary data.</text>
</comment>
<comment type="function">
    <text evidence="9">Acts in the modification of cell walls via demethylesterification of cell wall pectin.</text>
</comment>
<organism evidence="12 13">
    <name type="scientific">Tanacetum coccineum</name>
    <dbReference type="NCBI Taxonomy" id="301880"/>
    <lineage>
        <taxon>Eukaryota</taxon>
        <taxon>Viridiplantae</taxon>
        <taxon>Streptophyta</taxon>
        <taxon>Embryophyta</taxon>
        <taxon>Tracheophyta</taxon>
        <taxon>Spermatophyta</taxon>
        <taxon>Magnoliopsida</taxon>
        <taxon>eudicotyledons</taxon>
        <taxon>Gunneridae</taxon>
        <taxon>Pentapetalae</taxon>
        <taxon>asterids</taxon>
        <taxon>campanulids</taxon>
        <taxon>Asterales</taxon>
        <taxon>Asteraceae</taxon>
        <taxon>Asteroideae</taxon>
        <taxon>Anthemideae</taxon>
        <taxon>Anthemidinae</taxon>
        <taxon>Tanacetum</taxon>
    </lineage>
</organism>
<dbReference type="EMBL" id="BQNB010015490">
    <property type="protein sequence ID" value="GJT40613.1"/>
    <property type="molecule type" value="Genomic_DNA"/>
</dbReference>
<evidence type="ECO:0000256" key="9">
    <source>
        <dbReference type="RuleBase" id="RU000589"/>
    </source>
</evidence>
<comment type="similarity">
    <text evidence="3">Belongs to the pectinesterase family.</text>
</comment>
<reference evidence="12" key="2">
    <citation type="submission" date="2022-01" db="EMBL/GenBank/DDBJ databases">
        <authorList>
            <person name="Yamashiro T."/>
            <person name="Shiraishi A."/>
            <person name="Satake H."/>
            <person name="Nakayama K."/>
        </authorList>
    </citation>
    <scope>NUCLEOTIDE SEQUENCE</scope>
</reference>
<keyword evidence="13" id="KW-1185">Reference proteome</keyword>
<dbReference type="Gene3D" id="2.160.20.10">
    <property type="entry name" value="Single-stranded right-handed beta-helix, Pectin lyase-like"/>
    <property type="match status" value="2"/>
</dbReference>
<name>A0ABQ5DP07_9ASTR</name>
<keyword evidence="9" id="KW-0964">Secreted</keyword>
<dbReference type="Proteomes" id="UP001151760">
    <property type="component" value="Unassembled WGS sequence"/>
</dbReference>
<dbReference type="PANTHER" id="PTHR31321">
    <property type="entry name" value="ACYL-COA THIOESTER HYDROLASE YBHC-RELATED"/>
    <property type="match status" value="1"/>
</dbReference>